<keyword evidence="2" id="KW-0560">Oxidoreductase</keyword>
<evidence type="ECO:0000256" key="3">
    <source>
        <dbReference type="ARBA" id="ARBA00023052"/>
    </source>
</evidence>
<evidence type="ECO:0000256" key="4">
    <source>
        <dbReference type="SAM" id="MobiDB-lite"/>
    </source>
</evidence>
<keyword evidence="3" id="KW-0786">Thiamine pyrophosphate</keyword>
<organism evidence="6 7">
    <name type="scientific">Viridibacterium curvum</name>
    <dbReference type="NCBI Taxonomy" id="1101404"/>
    <lineage>
        <taxon>Bacteria</taxon>
        <taxon>Pseudomonadati</taxon>
        <taxon>Pseudomonadota</taxon>
        <taxon>Betaproteobacteria</taxon>
        <taxon>Rhodocyclales</taxon>
        <taxon>Rhodocyclaceae</taxon>
        <taxon>Viridibacterium</taxon>
    </lineage>
</organism>
<evidence type="ECO:0000259" key="5">
    <source>
        <dbReference type="Pfam" id="PF00676"/>
    </source>
</evidence>
<reference evidence="7" key="1">
    <citation type="journal article" date="2019" name="Int. J. Syst. Evol. Microbiol.">
        <title>The Global Catalogue of Microorganisms (GCM) 10K type strain sequencing project: providing services to taxonomists for standard genome sequencing and annotation.</title>
        <authorList>
            <consortium name="The Broad Institute Genomics Platform"/>
            <consortium name="The Broad Institute Genome Sequencing Center for Infectious Disease"/>
            <person name="Wu L."/>
            <person name="Ma J."/>
        </authorList>
    </citation>
    <scope>NUCLEOTIDE SEQUENCE [LARGE SCALE GENOMIC DNA]</scope>
    <source>
        <strain evidence="7">JCM 18715</strain>
    </source>
</reference>
<feature type="domain" description="Dehydrogenase E1 component" evidence="5">
    <location>
        <begin position="12"/>
        <end position="310"/>
    </location>
</feature>
<name>A0ABP9QLB5_9RHOO</name>
<evidence type="ECO:0000313" key="7">
    <source>
        <dbReference type="Proteomes" id="UP001500547"/>
    </source>
</evidence>
<accession>A0ABP9QLB5</accession>
<sequence>MDKALSVRLLRDMLLIRKVEEGIAERYPQGKMRCPTHLSIGQEAAAVAVGAALETADLAISTHRAHAHYLAKGGRAPQMLAEIYGKVTGCCRGRGGSMHLTDRTAGFVGSTAIVGNSLPIGTGLALSLQLKKSRQIAAIFFGDGCTEEGAFYESANFAIVRNLPALFVCENNLYSVYSPLSVRQPAGREIYKMVQGLGMPSAIVDGNDIDAAYAAAMAAIEHVRSGKGPFFLELTTYRWREHCGPNFDNDIGYRTEEEFLAWKARDPVASYEARLQQQGVPTEELAALHTQLDAEVLAAFEFAETSPFPDQSEAFSDVYTDKEVSPS</sequence>
<protein>
    <submittedName>
        <fullName evidence="6">Thiamine pyrophosphate-dependent dehydrogenase E1 component subunit alpha</fullName>
    </submittedName>
</protein>
<comment type="cofactor">
    <cofactor evidence="1">
        <name>thiamine diphosphate</name>
        <dbReference type="ChEBI" id="CHEBI:58937"/>
    </cofactor>
</comment>
<feature type="region of interest" description="Disordered" evidence="4">
    <location>
        <begin position="308"/>
        <end position="327"/>
    </location>
</feature>
<gene>
    <name evidence="6" type="ORF">GCM10025770_16550</name>
</gene>
<evidence type="ECO:0000313" key="6">
    <source>
        <dbReference type="EMBL" id="GAA5163795.1"/>
    </source>
</evidence>
<dbReference type="PANTHER" id="PTHR11516:SF60">
    <property type="entry name" value="PYRUVATE DEHYDROGENASE E1 COMPONENT SUBUNIT ALPHA"/>
    <property type="match status" value="1"/>
</dbReference>
<evidence type="ECO:0000256" key="1">
    <source>
        <dbReference type="ARBA" id="ARBA00001964"/>
    </source>
</evidence>
<dbReference type="InterPro" id="IPR001017">
    <property type="entry name" value="DH_E1"/>
</dbReference>
<evidence type="ECO:0000256" key="2">
    <source>
        <dbReference type="ARBA" id="ARBA00023002"/>
    </source>
</evidence>
<keyword evidence="7" id="KW-1185">Reference proteome</keyword>
<dbReference type="EMBL" id="BAABLD010000008">
    <property type="protein sequence ID" value="GAA5163795.1"/>
    <property type="molecule type" value="Genomic_DNA"/>
</dbReference>
<comment type="caution">
    <text evidence="6">The sequence shown here is derived from an EMBL/GenBank/DDBJ whole genome shotgun (WGS) entry which is preliminary data.</text>
</comment>
<proteinExistence type="predicted"/>
<dbReference type="PANTHER" id="PTHR11516">
    <property type="entry name" value="PYRUVATE DEHYDROGENASE E1 COMPONENT, ALPHA SUBUNIT BACTERIAL AND ORGANELLAR"/>
    <property type="match status" value="1"/>
</dbReference>
<dbReference type="Pfam" id="PF00676">
    <property type="entry name" value="E1_dh"/>
    <property type="match status" value="1"/>
</dbReference>
<dbReference type="InterPro" id="IPR029061">
    <property type="entry name" value="THDP-binding"/>
</dbReference>
<dbReference type="Gene3D" id="3.40.50.970">
    <property type="match status" value="1"/>
</dbReference>
<dbReference type="InterPro" id="IPR050642">
    <property type="entry name" value="PDH_E1_Alpha_Subunit"/>
</dbReference>
<dbReference type="SUPFAM" id="SSF52518">
    <property type="entry name" value="Thiamin diphosphate-binding fold (THDP-binding)"/>
    <property type="match status" value="1"/>
</dbReference>
<dbReference type="Proteomes" id="UP001500547">
    <property type="component" value="Unassembled WGS sequence"/>
</dbReference>
<dbReference type="CDD" id="cd02000">
    <property type="entry name" value="TPP_E1_PDC_ADC_BCADC"/>
    <property type="match status" value="1"/>
</dbReference>